<dbReference type="PANTHER" id="PTHR12110">
    <property type="entry name" value="HYDROXYPYRUVATE ISOMERASE"/>
    <property type="match status" value="1"/>
</dbReference>
<protein>
    <recommendedName>
        <fullName evidence="1">Xylose isomerase-like TIM barrel domain-containing protein</fullName>
    </recommendedName>
</protein>
<dbReference type="InterPro" id="IPR013022">
    <property type="entry name" value="Xyl_isomerase-like_TIM-brl"/>
</dbReference>
<dbReference type="InterPro" id="IPR036237">
    <property type="entry name" value="Xyl_isomerase-like_sf"/>
</dbReference>
<gene>
    <name evidence="2" type="ORF">LCGC14_1668840</name>
</gene>
<dbReference type="EMBL" id="LAZR01014288">
    <property type="protein sequence ID" value="KKM18125.1"/>
    <property type="molecule type" value="Genomic_DNA"/>
</dbReference>
<comment type="caution">
    <text evidence="2">The sequence shown here is derived from an EMBL/GenBank/DDBJ whole genome shotgun (WGS) entry which is preliminary data.</text>
</comment>
<dbReference type="AlphaFoldDB" id="A0A0F9KRY5"/>
<dbReference type="InterPro" id="IPR050312">
    <property type="entry name" value="IolE/XylAMocC-like"/>
</dbReference>
<sequence length="268" mass="29132">MSGFRLGMPTLIELPDAAANVDLAGRLGLSFVELNMDLPANAPAALPAADLRRLTEQTGVGFTVHLPERLPLASPHERIRSGYLAFCIETIRWAAQAGIDLVNMHLNRGTYFSLPDRKVWVNERYAGGFGDRLEGAFAALLKPARAGGVKLCIENTGAWGLGFVREALERILALDETWIGLTWDTGHEAGGDFQDRPILEQWEGRIAHVHLHDFAAGRDHQVPFTGCVDISAALGLAKRLDIGVVIETKTADALTESVKALDPHKSAR</sequence>
<dbReference type="Pfam" id="PF01261">
    <property type="entry name" value="AP_endonuc_2"/>
    <property type="match status" value="1"/>
</dbReference>
<reference evidence="2" key="1">
    <citation type="journal article" date="2015" name="Nature">
        <title>Complex archaea that bridge the gap between prokaryotes and eukaryotes.</title>
        <authorList>
            <person name="Spang A."/>
            <person name="Saw J.H."/>
            <person name="Jorgensen S.L."/>
            <person name="Zaremba-Niedzwiedzka K."/>
            <person name="Martijn J."/>
            <person name="Lind A.E."/>
            <person name="van Eijk R."/>
            <person name="Schleper C."/>
            <person name="Guy L."/>
            <person name="Ettema T.J."/>
        </authorList>
    </citation>
    <scope>NUCLEOTIDE SEQUENCE</scope>
</reference>
<organism evidence="2">
    <name type="scientific">marine sediment metagenome</name>
    <dbReference type="NCBI Taxonomy" id="412755"/>
    <lineage>
        <taxon>unclassified sequences</taxon>
        <taxon>metagenomes</taxon>
        <taxon>ecological metagenomes</taxon>
    </lineage>
</organism>
<proteinExistence type="predicted"/>
<evidence type="ECO:0000259" key="1">
    <source>
        <dbReference type="Pfam" id="PF01261"/>
    </source>
</evidence>
<accession>A0A0F9KRY5</accession>
<name>A0A0F9KRY5_9ZZZZ</name>
<dbReference type="SUPFAM" id="SSF51658">
    <property type="entry name" value="Xylose isomerase-like"/>
    <property type="match status" value="1"/>
</dbReference>
<feature type="domain" description="Xylose isomerase-like TIM barrel" evidence="1">
    <location>
        <begin position="22"/>
        <end position="257"/>
    </location>
</feature>
<evidence type="ECO:0000313" key="2">
    <source>
        <dbReference type="EMBL" id="KKM18125.1"/>
    </source>
</evidence>
<dbReference type="PANTHER" id="PTHR12110:SF53">
    <property type="entry name" value="BLR5974 PROTEIN"/>
    <property type="match status" value="1"/>
</dbReference>
<dbReference type="Gene3D" id="3.20.20.150">
    <property type="entry name" value="Divalent-metal-dependent TIM barrel enzymes"/>
    <property type="match status" value="1"/>
</dbReference>